<name>A0ABT2B0Q3_9ACTN</name>
<evidence type="ECO:0000256" key="1">
    <source>
        <dbReference type="SAM" id="SignalP"/>
    </source>
</evidence>
<organism evidence="2 3">
    <name type="scientific">Streptomyces pyxinicus</name>
    <dbReference type="NCBI Taxonomy" id="2970331"/>
    <lineage>
        <taxon>Bacteria</taxon>
        <taxon>Bacillati</taxon>
        <taxon>Actinomycetota</taxon>
        <taxon>Actinomycetes</taxon>
        <taxon>Kitasatosporales</taxon>
        <taxon>Streptomycetaceae</taxon>
        <taxon>Streptomyces</taxon>
    </lineage>
</organism>
<evidence type="ECO:0000313" key="3">
    <source>
        <dbReference type="Proteomes" id="UP001205612"/>
    </source>
</evidence>
<dbReference type="EMBL" id="JANUGP010000008">
    <property type="protein sequence ID" value="MCS0602092.1"/>
    <property type="molecule type" value="Genomic_DNA"/>
</dbReference>
<reference evidence="2 3" key="1">
    <citation type="submission" date="2022-08" db="EMBL/GenBank/DDBJ databases">
        <authorList>
            <person name="Somphong A."/>
            <person name="Phongsopitanun W."/>
        </authorList>
    </citation>
    <scope>NUCLEOTIDE SEQUENCE [LARGE SCALE GENOMIC DNA]</scope>
    <source>
        <strain evidence="2 3">LP11</strain>
    </source>
</reference>
<gene>
    <name evidence="2" type="ORF">NX794_12865</name>
</gene>
<feature type="chain" id="PRO_5046349618" description="Lipoprotein" evidence="1">
    <location>
        <begin position="30"/>
        <end position="162"/>
    </location>
</feature>
<dbReference type="Proteomes" id="UP001205612">
    <property type="component" value="Unassembled WGS sequence"/>
</dbReference>
<accession>A0ABT2B0Q3</accession>
<dbReference type="RefSeq" id="WP_258778614.1">
    <property type="nucleotide sequence ID" value="NZ_JANUGP010000008.1"/>
</dbReference>
<feature type="signal peptide" evidence="1">
    <location>
        <begin position="1"/>
        <end position="29"/>
    </location>
</feature>
<dbReference type="Gene3D" id="3.10.450.50">
    <property type="match status" value="1"/>
</dbReference>
<evidence type="ECO:0000313" key="2">
    <source>
        <dbReference type="EMBL" id="MCS0602092.1"/>
    </source>
</evidence>
<sequence length="162" mass="17019">MNCTARTRRRAAGTAVLALALGLGVTAQAAAGGPRTVSGKPADPITRVADFYGAYIDAQSDPDHGGRLAAELRAQYIDADYLKQLKKWEDGNHADGVLRAQNVPVAWKVTDNGTADHTEAGITLTWGGGETTKLVVDMTRGSHKILHIGTKGIDGTKGIEGK</sequence>
<comment type="caution">
    <text evidence="2">The sequence shown here is derived from an EMBL/GenBank/DDBJ whole genome shotgun (WGS) entry which is preliminary data.</text>
</comment>
<evidence type="ECO:0008006" key="4">
    <source>
        <dbReference type="Google" id="ProtNLM"/>
    </source>
</evidence>
<protein>
    <recommendedName>
        <fullName evidence="4">Lipoprotein</fullName>
    </recommendedName>
</protein>
<proteinExistence type="predicted"/>
<keyword evidence="3" id="KW-1185">Reference proteome</keyword>
<keyword evidence="1" id="KW-0732">Signal</keyword>